<dbReference type="RefSeq" id="WP_203373904.1">
    <property type="nucleotide sequence ID" value="NZ_JAENHP010000001.1"/>
</dbReference>
<evidence type="ECO:0000313" key="2">
    <source>
        <dbReference type="EMBL" id="MBM2613975.1"/>
    </source>
</evidence>
<dbReference type="Proteomes" id="UP000632138">
    <property type="component" value="Unassembled WGS sequence"/>
</dbReference>
<reference evidence="2 3" key="1">
    <citation type="submission" date="2021-01" db="EMBL/GenBank/DDBJ databases">
        <title>Actinoplanes sp. nov. LDG1-06 isolated from lichen.</title>
        <authorList>
            <person name="Saeng-In P."/>
            <person name="Phongsopitanun W."/>
            <person name="Kanchanasin P."/>
            <person name="Yuki M."/>
            <person name="Kudo T."/>
            <person name="Ohkuma M."/>
            <person name="Tanasupawat S."/>
        </authorList>
    </citation>
    <scope>NUCLEOTIDE SEQUENCE [LARGE SCALE GENOMIC DNA]</scope>
    <source>
        <strain evidence="2 3">LDG1-06</strain>
    </source>
</reference>
<dbReference type="Gene3D" id="3.20.100.30">
    <property type="entry name" value="VTC, catalytic tunnel domain"/>
    <property type="match status" value="1"/>
</dbReference>
<feature type="domain" description="VTC" evidence="1">
    <location>
        <begin position="22"/>
        <end position="223"/>
    </location>
</feature>
<gene>
    <name evidence="2" type="ORF">JIG36_00200</name>
</gene>
<proteinExistence type="predicted"/>
<dbReference type="InterPro" id="IPR018966">
    <property type="entry name" value="VTC_domain"/>
</dbReference>
<dbReference type="EMBL" id="JAENHP010000001">
    <property type="protein sequence ID" value="MBM2613975.1"/>
    <property type="molecule type" value="Genomic_DNA"/>
</dbReference>
<sequence>MIGHLDAITLAELMATAELQTRVDRKYVLPLTALDGLITRLDPRSRVLEIDGRRTFRYRSVYFDTADLISFRQTVHRRRRRFKVRTRTYVDSALCWLEVKTEGQRGGTVKDRLPYAESDHRTVEPGRPFLDNVLGDRSAPDLAPTLVTSYRRTTVHQPAGNSRVTIDIDLSWTDAEGRTLHLPHLAVVETKTSAAASPADRLLWAGGYRPTALSKYATGLAALRPDLPSAPWRRTLRRHFTV</sequence>
<evidence type="ECO:0000259" key="1">
    <source>
        <dbReference type="Pfam" id="PF09359"/>
    </source>
</evidence>
<name>A0ABS2A2A7_9ACTN</name>
<keyword evidence="3" id="KW-1185">Reference proteome</keyword>
<dbReference type="InterPro" id="IPR033469">
    <property type="entry name" value="CYTH-like_dom_sf"/>
</dbReference>
<evidence type="ECO:0000313" key="3">
    <source>
        <dbReference type="Proteomes" id="UP000632138"/>
    </source>
</evidence>
<organism evidence="2 3">
    <name type="scientific">Paractinoplanes ovalisporus</name>
    <dbReference type="NCBI Taxonomy" id="2810368"/>
    <lineage>
        <taxon>Bacteria</taxon>
        <taxon>Bacillati</taxon>
        <taxon>Actinomycetota</taxon>
        <taxon>Actinomycetes</taxon>
        <taxon>Micromonosporales</taxon>
        <taxon>Micromonosporaceae</taxon>
        <taxon>Paractinoplanes</taxon>
    </lineage>
</organism>
<dbReference type="InterPro" id="IPR042267">
    <property type="entry name" value="VTC_sf"/>
</dbReference>
<protein>
    <submittedName>
        <fullName evidence="2">Polyphosphate polymerase domain-containing protein</fullName>
    </submittedName>
</protein>
<accession>A0ABS2A2A7</accession>
<comment type="caution">
    <text evidence="2">The sequence shown here is derived from an EMBL/GenBank/DDBJ whole genome shotgun (WGS) entry which is preliminary data.</text>
</comment>
<dbReference type="CDD" id="cd07750">
    <property type="entry name" value="PolyPPase_VTC_like"/>
    <property type="match status" value="1"/>
</dbReference>
<dbReference type="Pfam" id="PF09359">
    <property type="entry name" value="VTC"/>
    <property type="match status" value="1"/>
</dbReference>
<dbReference type="SUPFAM" id="SSF55154">
    <property type="entry name" value="CYTH-like phosphatases"/>
    <property type="match status" value="1"/>
</dbReference>